<dbReference type="InterPro" id="IPR003038">
    <property type="entry name" value="DAD/Ost2"/>
</dbReference>
<dbReference type="AlphaFoldDB" id="A0A9W6WC94"/>
<dbReference type="GO" id="GO:0006487">
    <property type="term" value="P:protein N-linked glycosylation"/>
    <property type="evidence" value="ECO:0007669"/>
    <property type="project" value="TreeGrafter"/>
</dbReference>
<evidence type="ECO:0000313" key="11">
    <source>
        <dbReference type="Proteomes" id="UP001165120"/>
    </source>
</evidence>
<feature type="transmembrane region" description="Helical" evidence="8">
    <location>
        <begin position="67"/>
        <end position="92"/>
    </location>
</feature>
<dbReference type="EMBL" id="BSXN01002445">
    <property type="protein sequence ID" value="GME76614.1"/>
    <property type="molecule type" value="Genomic_DNA"/>
</dbReference>
<keyword evidence="5 8" id="KW-0256">Endoplasmic reticulum</keyword>
<evidence type="ECO:0000313" key="10">
    <source>
        <dbReference type="EMBL" id="GME76614.1"/>
    </source>
</evidence>
<evidence type="ECO:0000256" key="6">
    <source>
        <dbReference type="ARBA" id="ARBA00022989"/>
    </source>
</evidence>
<evidence type="ECO:0000256" key="7">
    <source>
        <dbReference type="ARBA" id="ARBA00023136"/>
    </source>
</evidence>
<reference evidence="10" key="1">
    <citation type="submission" date="2023-04" db="EMBL/GenBank/DDBJ databases">
        <title>Candida boidinii NBRC 10035.</title>
        <authorList>
            <person name="Ichikawa N."/>
            <person name="Sato H."/>
            <person name="Tonouchi N."/>
        </authorList>
    </citation>
    <scope>NUCLEOTIDE SEQUENCE</scope>
    <source>
        <strain evidence="10">NBRC 10035</strain>
    </source>
</reference>
<dbReference type="PANTHER" id="PTHR10705:SF0">
    <property type="entry name" value="DOLICHYL-DIPHOSPHOOLIGOSACCHARIDE--PROTEIN GLYCOSYLTRANSFERASE SUBUNIT DAD1"/>
    <property type="match status" value="1"/>
</dbReference>
<evidence type="ECO:0000256" key="9">
    <source>
        <dbReference type="SAM" id="MobiDB-lite"/>
    </source>
</evidence>
<evidence type="ECO:0000256" key="3">
    <source>
        <dbReference type="ARBA" id="ARBA00009386"/>
    </source>
</evidence>
<keyword evidence="7 8" id="KW-0472">Membrane</keyword>
<proteinExistence type="inferred from homology"/>
<comment type="function">
    <text evidence="8">Subunit of the oligosaccharyl transferase (OST) complex that catalyzes the initial transfer of a defined glycan (Glc(3)Man(9)GlcNAc(2) in eukaryotes) from the lipid carrier dolichol-pyrophosphate to an asparagine residue within an Asn-X-Ser/Thr consensus motif in nascent polypeptide chains, the first step in protein N-glycosylation. N-glycosylation occurs cotranslationally and the complex associates with the Sec61 complex at the channel-forming translocon complex that mediates protein translocation across the endoplasmic reticulum (ER). All subunits are required for a maximal enzyme activity.</text>
</comment>
<sequence>MAKKDASQKHASPAATTTTTKTTTTEKSSSISASDKLSKKSLFSDLSNSIKTSYNSYLRDVKDDQKLILIDVFLTFLVILGIVQFVFCVTFGNFPFNAFLGGFISTVGQFVLTVALRLQSTDTKSEIFGDLSPERAFGDFTFASLILHFVVYHFIN</sequence>
<comment type="caution">
    <text evidence="10">The sequence shown here is derived from an EMBL/GenBank/DDBJ whole genome shotgun (WGS) entry which is preliminary data.</text>
</comment>
<dbReference type="GO" id="GO:0008250">
    <property type="term" value="C:oligosaccharyltransferase complex"/>
    <property type="evidence" value="ECO:0007669"/>
    <property type="project" value="InterPro"/>
</dbReference>
<dbReference type="PIRSF" id="PIRSF005588">
    <property type="entry name" value="DAD"/>
    <property type="match status" value="1"/>
</dbReference>
<gene>
    <name evidence="10" type="ORF">Cboi02_000524500</name>
</gene>
<evidence type="ECO:0000256" key="1">
    <source>
        <dbReference type="ARBA" id="ARBA00004477"/>
    </source>
</evidence>
<dbReference type="PANTHER" id="PTHR10705">
    <property type="entry name" value="DOLICHYL-DIPHOSPHOOLIGOSACCHARIDE--PROTEIN GLYCOSYLTRANSFERASE SUBUNIT DAD1"/>
    <property type="match status" value="1"/>
</dbReference>
<evidence type="ECO:0000256" key="2">
    <source>
        <dbReference type="ARBA" id="ARBA00004922"/>
    </source>
</evidence>
<comment type="pathway">
    <text evidence="2 8">Protein modification; protein glycosylation.</text>
</comment>
<protein>
    <recommendedName>
        <fullName evidence="8">Dolichyl-diphosphooligosaccharide--protein glycosyltransferase subunit OST2</fullName>
        <shortName evidence="8">Oligosaccharyl transferase subunit OST2</shortName>
    </recommendedName>
</protein>
<evidence type="ECO:0000256" key="8">
    <source>
        <dbReference type="RuleBase" id="RU361136"/>
    </source>
</evidence>
<feature type="compositionally biased region" description="Low complexity" evidence="9">
    <location>
        <begin position="9"/>
        <end position="35"/>
    </location>
</feature>
<feature type="transmembrane region" description="Helical" evidence="8">
    <location>
        <begin position="98"/>
        <end position="116"/>
    </location>
</feature>
<accession>A0A9W6WC94</accession>
<keyword evidence="4 8" id="KW-0812">Transmembrane</keyword>
<comment type="subcellular location">
    <subcellularLocation>
        <location evidence="1 8">Endoplasmic reticulum membrane</location>
        <topology evidence="1 8">Multi-pass membrane protein</topology>
    </subcellularLocation>
</comment>
<feature type="region of interest" description="Disordered" evidence="9">
    <location>
        <begin position="1"/>
        <end position="36"/>
    </location>
</feature>
<comment type="similarity">
    <text evidence="3 8">Belongs to the DAD/OST2 family.</text>
</comment>
<name>A0A9W6WC94_CANBO</name>
<evidence type="ECO:0000256" key="5">
    <source>
        <dbReference type="ARBA" id="ARBA00022824"/>
    </source>
</evidence>
<keyword evidence="11" id="KW-1185">Reference proteome</keyword>
<evidence type="ECO:0000256" key="4">
    <source>
        <dbReference type="ARBA" id="ARBA00022692"/>
    </source>
</evidence>
<dbReference type="Pfam" id="PF02109">
    <property type="entry name" value="DAD"/>
    <property type="match status" value="1"/>
</dbReference>
<feature type="transmembrane region" description="Helical" evidence="8">
    <location>
        <begin position="136"/>
        <end position="155"/>
    </location>
</feature>
<organism evidence="10 11">
    <name type="scientific">Candida boidinii</name>
    <name type="common">Yeast</name>
    <dbReference type="NCBI Taxonomy" id="5477"/>
    <lineage>
        <taxon>Eukaryota</taxon>
        <taxon>Fungi</taxon>
        <taxon>Dikarya</taxon>
        <taxon>Ascomycota</taxon>
        <taxon>Saccharomycotina</taxon>
        <taxon>Pichiomycetes</taxon>
        <taxon>Pichiales</taxon>
        <taxon>Pichiaceae</taxon>
        <taxon>Ogataea</taxon>
        <taxon>Ogataea/Candida clade</taxon>
    </lineage>
</organism>
<keyword evidence="6 8" id="KW-1133">Transmembrane helix</keyword>
<dbReference type="Proteomes" id="UP001165120">
    <property type="component" value="Unassembled WGS sequence"/>
</dbReference>
<comment type="subunit">
    <text evidence="8">Component of the oligosaccharyltransferase (OST) complex.</text>
</comment>